<organism evidence="1 2">
    <name type="scientific">Bradyrhizobium lablabi</name>
    <dbReference type="NCBI Taxonomy" id="722472"/>
    <lineage>
        <taxon>Bacteria</taxon>
        <taxon>Pseudomonadati</taxon>
        <taxon>Pseudomonadota</taxon>
        <taxon>Alphaproteobacteria</taxon>
        <taxon>Hyphomicrobiales</taxon>
        <taxon>Nitrobacteraceae</taxon>
        <taxon>Bradyrhizobium</taxon>
    </lineage>
</organism>
<sequence>MPPIKRREFITIVGGSLAWPLAAYGQKKPMPVVGYLHFAEPNYVPTAADFLQGLNEAGFVAGQNVAVEYRWAEGRYDRLSAMAADLVGLKVDLIAAFGPPPAKAAKTATSAIPIVFEVGNDAVEAGLVDSLARPGGNATGLSILFVQLTPKRLELLCELIPGARTIALLVNPNSPTAEPSLRGAPEAAQAKGAQLLVLKAVNEKEIDAAFDTAVASKADGLIVAADPFFDTRRVQLVAAAARAKVPTVYFEHEFSNAGGLMSYGPSLASVYRRMGIYAGKILRGERPAELPVEQPTTFQMVINLKTARELGITVPPKLLFTADVVIE</sequence>
<dbReference type="Gene3D" id="3.40.50.2300">
    <property type="match status" value="2"/>
</dbReference>
<dbReference type="InterPro" id="IPR007487">
    <property type="entry name" value="ABC_transpt-TYRBP-like"/>
</dbReference>
<dbReference type="EMBL" id="FNTI01000001">
    <property type="protein sequence ID" value="SEB86211.1"/>
    <property type="molecule type" value="Genomic_DNA"/>
</dbReference>
<accession>A0A1H4MSZ8</accession>
<dbReference type="PANTHER" id="PTHR35271">
    <property type="entry name" value="ABC TRANSPORTER, SUBSTRATE-BINDING LIPOPROTEIN-RELATED"/>
    <property type="match status" value="1"/>
</dbReference>
<protein>
    <submittedName>
        <fullName evidence="1">Putative ABC transport system substrate-binding protein</fullName>
    </submittedName>
</protein>
<evidence type="ECO:0000313" key="1">
    <source>
        <dbReference type="EMBL" id="SEB86211.1"/>
    </source>
</evidence>
<gene>
    <name evidence="1" type="ORF">SAMN05444171_0090</name>
</gene>
<proteinExistence type="predicted"/>
<evidence type="ECO:0000313" key="2">
    <source>
        <dbReference type="Proteomes" id="UP000183208"/>
    </source>
</evidence>
<dbReference type="PANTHER" id="PTHR35271:SF1">
    <property type="entry name" value="ABC TRANSPORTER, SUBSTRATE-BINDING LIPOPROTEIN"/>
    <property type="match status" value="1"/>
</dbReference>
<dbReference type="CDD" id="cd06325">
    <property type="entry name" value="PBP1_ABC_unchar_transporter"/>
    <property type="match status" value="1"/>
</dbReference>
<name>A0A1H4MSZ8_9BRAD</name>
<dbReference type="SUPFAM" id="SSF53822">
    <property type="entry name" value="Periplasmic binding protein-like I"/>
    <property type="match status" value="1"/>
</dbReference>
<dbReference type="Pfam" id="PF04392">
    <property type="entry name" value="ABC_sub_bind"/>
    <property type="match status" value="1"/>
</dbReference>
<dbReference type="AlphaFoldDB" id="A0A1H4MSZ8"/>
<reference evidence="1 2" key="1">
    <citation type="submission" date="2016-10" db="EMBL/GenBank/DDBJ databases">
        <authorList>
            <person name="de Groot N.N."/>
        </authorList>
    </citation>
    <scope>NUCLEOTIDE SEQUENCE [LARGE SCALE GENOMIC DNA]</scope>
    <source>
        <strain evidence="1 2">GAS522</strain>
    </source>
</reference>
<dbReference type="Proteomes" id="UP000183208">
    <property type="component" value="Unassembled WGS sequence"/>
</dbReference>
<dbReference type="InterPro" id="IPR028082">
    <property type="entry name" value="Peripla_BP_I"/>
</dbReference>
<dbReference type="OrthoDB" id="7342842at2"/>